<dbReference type="AlphaFoldDB" id="A0A412X020"/>
<dbReference type="PROSITE" id="PS51257">
    <property type="entry name" value="PROKAR_LIPOPROTEIN"/>
    <property type="match status" value="1"/>
</dbReference>
<accession>A0A412X020</accession>
<dbReference type="EMBL" id="QRZA01000012">
    <property type="protein sequence ID" value="RGV33592.1"/>
    <property type="molecule type" value="Genomic_DNA"/>
</dbReference>
<evidence type="ECO:0000313" key="2">
    <source>
        <dbReference type="Proteomes" id="UP000283589"/>
    </source>
</evidence>
<gene>
    <name evidence="1" type="ORF">DWW18_10530</name>
</gene>
<dbReference type="InterPro" id="IPR032299">
    <property type="entry name" value="DUF4843"/>
</dbReference>
<dbReference type="Proteomes" id="UP000283589">
    <property type="component" value="Unassembled WGS sequence"/>
</dbReference>
<sequence length="258" mass="29881">MEVMKIRLLAILIPLTCIFFACSEKDIETFHGRHQIYFDKFYMNALYPGTEEADTTRTSFFFYPENTSSIKVQLVVNLSGRLLDADLNFGLKLVEEGTTALPGEYKLEESYVFHRKPVEEGAKEIKDTIELTLIHSDRLAELGPEGVRLVVELVPSVEVDLGQYERRRAVIVWSEVEAQPEWWDYEVQWSLLGDYSYAKYKLFLQTVDTNGELNGELIKENPARAIELVTEFKEWLLDHLDDPDRGDEYREILSTLKV</sequence>
<dbReference type="Pfam" id="PF16132">
    <property type="entry name" value="DUF4843"/>
    <property type="match status" value="1"/>
</dbReference>
<reference evidence="1 2" key="1">
    <citation type="submission" date="2018-08" db="EMBL/GenBank/DDBJ databases">
        <title>A genome reference for cultivated species of the human gut microbiota.</title>
        <authorList>
            <person name="Zou Y."/>
            <person name="Xue W."/>
            <person name="Luo G."/>
        </authorList>
    </citation>
    <scope>NUCLEOTIDE SEQUENCE [LARGE SCALE GENOMIC DNA]</scope>
    <source>
        <strain evidence="1 2">AF14-49</strain>
    </source>
</reference>
<organism evidence="1 2">
    <name type="scientific">Butyricimonas virosa</name>
    <dbReference type="NCBI Taxonomy" id="544645"/>
    <lineage>
        <taxon>Bacteria</taxon>
        <taxon>Pseudomonadati</taxon>
        <taxon>Bacteroidota</taxon>
        <taxon>Bacteroidia</taxon>
        <taxon>Bacteroidales</taxon>
        <taxon>Odoribacteraceae</taxon>
        <taxon>Butyricimonas</taxon>
    </lineage>
</organism>
<comment type="caution">
    <text evidence="1">The sequence shown here is derived from an EMBL/GenBank/DDBJ whole genome shotgun (WGS) entry which is preliminary data.</text>
</comment>
<evidence type="ECO:0000313" key="1">
    <source>
        <dbReference type="EMBL" id="RGV33592.1"/>
    </source>
</evidence>
<name>A0A412X020_9BACT</name>
<proteinExistence type="predicted"/>
<protein>
    <submittedName>
        <fullName evidence="1">DUF4843 domain-containing protein</fullName>
    </submittedName>
</protein>